<reference evidence="1 2" key="1">
    <citation type="journal article" date="2021" name="Elife">
        <title>Chloroplast acquisition without the gene transfer in kleptoplastic sea slugs, Plakobranchus ocellatus.</title>
        <authorList>
            <person name="Maeda T."/>
            <person name="Takahashi S."/>
            <person name="Yoshida T."/>
            <person name="Shimamura S."/>
            <person name="Takaki Y."/>
            <person name="Nagai Y."/>
            <person name="Toyoda A."/>
            <person name="Suzuki Y."/>
            <person name="Arimoto A."/>
            <person name="Ishii H."/>
            <person name="Satoh N."/>
            <person name="Nishiyama T."/>
            <person name="Hasebe M."/>
            <person name="Maruyama T."/>
            <person name="Minagawa J."/>
            <person name="Obokata J."/>
            <person name="Shigenobu S."/>
        </authorList>
    </citation>
    <scope>NUCLEOTIDE SEQUENCE [LARGE SCALE GENOMIC DNA]</scope>
</reference>
<sequence>MRVNRSFTRLSPKMNHVHTPIIKLKHYETDEDLEFSFSAGKKLRTFLSTACVDLFIFGS</sequence>
<accession>A0AAV3Z9X9</accession>
<dbReference type="EMBL" id="BLXT01002143">
    <property type="protein sequence ID" value="GFN91450.1"/>
    <property type="molecule type" value="Genomic_DNA"/>
</dbReference>
<proteinExistence type="predicted"/>
<evidence type="ECO:0000313" key="1">
    <source>
        <dbReference type="EMBL" id="GFN91450.1"/>
    </source>
</evidence>
<gene>
    <name evidence="1" type="ORF">PoB_001795600</name>
</gene>
<comment type="caution">
    <text evidence="1">The sequence shown here is derived from an EMBL/GenBank/DDBJ whole genome shotgun (WGS) entry which is preliminary data.</text>
</comment>
<dbReference type="Proteomes" id="UP000735302">
    <property type="component" value="Unassembled WGS sequence"/>
</dbReference>
<evidence type="ECO:0000313" key="2">
    <source>
        <dbReference type="Proteomes" id="UP000735302"/>
    </source>
</evidence>
<name>A0AAV3Z9X9_9GAST</name>
<organism evidence="1 2">
    <name type="scientific">Plakobranchus ocellatus</name>
    <dbReference type="NCBI Taxonomy" id="259542"/>
    <lineage>
        <taxon>Eukaryota</taxon>
        <taxon>Metazoa</taxon>
        <taxon>Spiralia</taxon>
        <taxon>Lophotrochozoa</taxon>
        <taxon>Mollusca</taxon>
        <taxon>Gastropoda</taxon>
        <taxon>Heterobranchia</taxon>
        <taxon>Euthyneura</taxon>
        <taxon>Panpulmonata</taxon>
        <taxon>Sacoglossa</taxon>
        <taxon>Placobranchoidea</taxon>
        <taxon>Plakobranchidae</taxon>
        <taxon>Plakobranchus</taxon>
    </lineage>
</organism>
<dbReference type="AlphaFoldDB" id="A0AAV3Z9X9"/>
<keyword evidence="2" id="KW-1185">Reference proteome</keyword>
<protein>
    <submittedName>
        <fullName evidence="1">Uncharacterized protein</fullName>
    </submittedName>
</protein>
<feature type="non-terminal residue" evidence="1">
    <location>
        <position position="59"/>
    </location>
</feature>